<accession>A0ABS4SLY2</accession>
<evidence type="ECO:0000313" key="8">
    <source>
        <dbReference type="EMBL" id="MBP2293579.1"/>
    </source>
</evidence>
<gene>
    <name evidence="8" type="ORF">J2851_003362</name>
</gene>
<dbReference type="Proteomes" id="UP000781958">
    <property type="component" value="Unassembled WGS sequence"/>
</dbReference>
<feature type="domain" description="EamA" evidence="7">
    <location>
        <begin position="139"/>
        <end position="262"/>
    </location>
</feature>
<keyword evidence="5 6" id="KW-0472">Membrane</keyword>
<comment type="subcellular location">
    <subcellularLocation>
        <location evidence="1">Membrane</location>
        <topology evidence="1">Multi-pass membrane protein</topology>
    </subcellularLocation>
</comment>
<sequence length="274" mass="28565">MLGSLLLFAAMDVVQKTLTLRYPATEVMFFRSLFSAVPLAIVLARSGGWGLLATRRPAAHLVRSVVGALSVFCFIMAFSDMPFADVYAISFAGPLFVTALSAPLLGEAVCRRHWVAVVVGFLGVLVMLKPGEGMLSGMALLCVAGTLCSALATICVRRLARTEHNATIVAYFTLACGVLGGALMLPDFVWPDAAGLAGMAAAGLLCTVAQLAMTQAYRLAPAAVLAPLSYSSMAWAVLFGALLFGERPGWDTFAGTLIVVGSGLALRSGKGARA</sequence>
<dbReference type="Pfam" id="PF00892">
    <property type="entry name" value="EamA"/>
    <property type="match status" value="2"/>
</dbReference>
<proteinExistence type="inferred from homology"/>
<feature type="transmembrane region" description="Helical" evidence="6">
    <location>
        <begin position="224"/>
        <end position="244"/>
    </location>
</feature>
<evidence type="ECO:0000313" key="9">
    <source>
        <dbReference type="Proteomes" id="UP000781958"/>
    </source>
</evidence>
<organism evidence="8 9">
    <name type="scientific">Azospirillum rugosum</name>
    <dbReference type="NCBI Taxonomy" id="416170"/>
    <lineage>
        <taxon>Bacteria</taxon>
        <taxon>Pseudomonadati</taxon>
        <taxon>Pseudomonadota</taxon>
        <taxon>Alphaproteobacteria</taxon>
        <taxon>Rhodospirillales</taxon>
        <taxon>Azospirillaceae</taxon>
        <taxon>Azospirillum</taxon>
    </lineage>
</organism>
<evidence type="ECO:0000259" key="7">
    <source>
        <dbReference type="Pfam" id="PF00892"/>
    </source>
</evidence>
<evidence type="ECO:0000256" key="3">
    <source>
        <dbReference type="ARBA" id="ARBA00022692"/>
    </source>
</evidence>
<evidence type="ECO:0000256" key="5">
    <source>
        <dbReference type="ARBA" id="ARBA00023136"/>
    </source>
</evidence>
<feature type="domain" description="EamA" evidence="7">
    <location>
        <begin position="2"/>
        <end position="128"/>
    </location>
</feature>
<comment type="similarity">
    <text evidence="2">Belongs to the drug/metabolite transporter (DMT) superfamily. 10 TMS drug/metabolite exporter (DME) (TC 2.A.7.3) family.</text>
</comment>
<reference evidence="8 9" key="1">
    <citation type="submission" date="2021-03" db="EMBL/GenBank/DDBJ databases">
        <title>Genomic Encyclopedia of Type Strains, Phase III (KMG-III): the genomes of soil and plant-associated and newly described type strains.</title>
        <authorList>
            <person name="Whitman W."/>
        </authorList>
    </citation>
    <scope>NUCLEOTIDE SEQUENCE [LARGE SCALE GENOMIC DNA]</scope>
    <source>
        <strain evidence="8 9">IMMIB AFH-6</strain>
    </source>
</reference>
<feature type="transmembrane region" description="Helical" evidence="6">
    <location>
        <begin position="134"/>
        <end position="156"/>
    </location>
</feature>
<feature type="transmembrane region" description="Helical" evidence="6">
    <location>
        <begin position="84"/>
        <end position="105"/>
    </location>
</feature>
<dbReference type="Gene3D" id="1.10.3730.20">
    <property type="match status" value="1"/>
</dbReference>
<dbReference type="PANTHER" id="PTHR22911:SF6">
    <property type="entry name" value="SOLUTE CARRIER FAMILY 35 MEMBER G1"/>
    <property type="match status" value="1"/>
</dbReference>
<keyword evidence="3 6" id="KW-0812">Transmembrane</keyword>
<keyword evidence="4 6" id="KW-1133">Transmembrane helix</keyword>
<dbReference type="EMBL" id="JAGINP010000011">
    <property type="protein sequence ID" value="MBP2293579.1"/>
    <property type="molecule type" value="Genomic_DNA"/>
</dbReference>
<dbReference type="PANTHER" id="PTHR22911">
    <property type="entry name" value="ACYL-MALONYL CONDENSING ENZYME-RELATED"/>
    <property type="match status" value="1"/>
</dbReference>
<feature type="transmembrane region" description="Helical" evidence="6">
    <location>
        <begin position="168"/>
        <end position="188"/>
    </location>
</feature>
<feature type="transmembrane region" description="Helical" evidence="6">
    <location>
        <begin position="194"/>
        <end position="212"/>
    </location>
</feature>
<dbReference type="InterPro" id="IPR037185">
    <property type="entry name" value="EmrE-like"/>
</dbReference>
<dbReference type="SUPFAM" id="SSF103481">
    <property type="entry name" value="Multidrug resistance efflux transporter EmrE"/>
    <property type="match status" value="2"/>
</dbReference>
<keyword evidence="9" id="KW-1185">Reference proteome</keyword>
<feature type="transmembrane region" description="Helical" evidence="6">
    <location>
        <begin position="112"/>
        <end position="128"/>
    </location>
</feature>
<feature type="transmembrane region" description="Helical" evidence="6">
    <location>
        <begin position="60"/>
        <end position="78"/>
    </location>
</feature>
<evidence type="ECO:0000256" key="4">
    <source>
        <dbReference type="ARBA" id="ARBA00022989"/>
    </source>
</evidence>
<comment type="caution">
    <text evidence="8">The sequence shown here is derived from an EMBL/GenBank/DDBJ whole genome shotgun (WGS) entry which is preliminary data.</text>
</comment>
<dbReference type="InterPro" id="IPR000620">
    <property type="entry name" value="EamA_dom"/>
</dbReference>
<protein>
    <submittedName>
        <fullName evidence="8">Drug/metabolite transporter (DMT)-like permease</fullName>
    </submittedName>
</protein>
<evidence type="ECO:0000256" key="6">
    <source>
        <dbReference type="SAM" id="Phobius"/>
    </source>
</evidence>
<evidence type="ECO:0000256" key="1">
    <source>
        <dbReference type="ARBA" id="ARBA00004141"/>
    </source>
</evidence>
<evidence type="ECO:0000256" key="2">
    <source>
        <dbReference type="ARBA" id="ARBA00009853"/>
    </source>
</evidence>
<feature type="transmembrane region" description="Helical" evidence="6">
    <location>
        <begin position="29"/>
        <end position="48"/>
    </location>
</feature>
<feature type="transmembrane region" description="Helical" evidence="6">
    <location>
        <begin position="250"/>
        <end position="266"/>
    </location>
</feature>
<name>A0ABS4SLY2_9PROT</name>